<dbReference type="Proteomes" id="UP001458880">
    <property type="component" value="Unassembled WGS sequence"/>
</dbReference>
<dbReference type="GO" id="GO:0140616">
    <property type="term" value="F:iodotyrosine deiodinase activity"/>
    <property type="evidence" value="ECO:0007669"/>
    <property type="project" value="UniProtKB-ARBA"/>
</dbReference>
<keyword evidence="3" id="KW-0285">Flavoprotein</keyword>
<keyword evidence="9" id="KW-1185">Reference proteome</keyword>
<dbReference type="GO" id="GO:0005886">
    <property type="term" value="C:plasma membrane"/>
    <property type="evidence" value="ECO:0007669"/>
    <property type="project" value="TreeGrafter"/>
</dbReference>
<dbReference type="AlphaFoldDB" id="A0AAW1L8V6"/>
<evidence type="ECO:0000313" key="9">
    <source>
        <dbReference type="Proteomes" id="UP001458880"/>
    </source>
</evidence>
<proteinExistence type="inferred from homology"/>
<evidence type="ECO:0000256" key="3">
    <source>
        <dbReference type="ARBA" id="ARBA00022630"/>
    </source>
</evidence>
<dbReference type="Pfam" id="PF00881">
    <property type="entry name" value="Nitroreductase"/>
    <property type="match status" value="1"/>
</dbReference>
<dbReference type="GO" id="GO:0032553">
    <property type="term" value="F:ribonucleotide binding"/>
    <property type="evidence" value="ECO:0007669"/>
    <property type="project" value="UniProtKB-ARBA"/>
</dbReference>
<evidence type="ECO:0000256" key="1">
    <source>
        <dbReference type="ARBA" id="ARBA00001917"/>
    </source>
</evidence>
<dbReference type="PANTHER" id="PTHR23026">
    <property type="entry name" value="NADPH NITROREDUCTASE"/>
    <property type="match status" value="1"/>
</dbReference>
<organism evidence="8 9">
    <name type="scientific">Popillia japonica</name>
    <name type="common">Japanese beetle</name>
    <dbReference type="NCBI Taxonomy" id="7064"/>
    <lineage>
        <taxon>Eukaryota</taxon>
        <taxon>Metazoa</taxon>
        <taxon>Ecdysozoa</taxon>
        <taxon>Arthropoda</taxon>
        <taxon>Hexapoda</taxon>
        <taxon>Insecta</taxon>
        <taxon>Pterygota</taxon>
        <taxon>Neoptera</taxon>
        <taxon>Endopterygota</taxon>
        <taxon>Coleoptera</taxon>
        <taxon>Polyphaga</taxon>
        <taxon>Scarabaeiformia</taxon>
        <taxon>Scarabaeidae</taxon>
        <taxon>Rutelinae</taxon>
        <taxon>Popillia</taxon>
    </lineage>
</organism>
<keyword evidence="6" id="KW-0812">Transmembrane</keyword>
<dbReference type="InterPro" id="IPR050627">
    <property type="entry name" value="Nitroreductase/BluB"/>
</dbReference>
<name>A0AAW1L8V6_POPJA</name>
<keyword evidence="5" id="KW-0560">Oxidoreductase</keyword>
<keyword evidence="6" id="KW-0472">Membrane</keyword>
<dbReference type="GO" id="GO:0006570">
    <property type="term" value="P:tyrosine metabolic process"/>
    <property type="evidence" value="ECO:0007669"/>
    <property type="project" value="TreeGrafter"/>
</dbReference>
<comment type="similarity">
    <text evidence="2">Belongs to the nitroreductase family.</text>
</comment>
<keyword evidence="6" id="KW-1133">Transmembrane helix</keyword>
<evidence type="ECO:0000256" key="2">
    <source>
        <dbReference type="ARBA" id="ARBA00007118"/>
    </source>
</evidence>
<dbReference type="FunFam" id="3.40.109.10:FF:000004">
    <property type="entry name" value="Iodotyrosine deiodinase 1"/>
    <property type="match status" value="1"/>
</dbReference>
<evidence type="ECO:0000259" key="7">
    <source>
        <dbReference type="Pfam" id="PF00881"/>
    </source>
</evidence>
<dbReference type="PANTHER" id="PTHR23026:SF90">
    <property type="entry name" value="IODOTYROSINE DEIODINASE 1"/>
    <property type="match status" value="1"/>
</dbReference>
<dbReference type="InterPro" id="IPR029479">
    <property type="entry name" value="Nitroreductase"/>
</dbReference>
<sequence length="307" mass="35536">MCYSVYIDICKGYLLYAVVVYFAVKVFYFLSICTKNWFERNPTRNVNDNFKTPTVNSFADTKQIDSEVDKEENEENEENGCLPALPQHLQHIPLEYRRMSHNDMVDASLKFYQIMNQRRTVRHFSCDPVPIEVIQNIIRTAGTAPSGAHTEPWIFAVVESLDVKQKIRTIIEEEEEINYKKRMGKIWTTDLKPLRTNWVKEYLTEAPYLILVFKQLYSFREDGIKKLHYYNEQSVSIAVGILLTAIHHAGLVSLTSTPLNCGPAIRKLLDRPLSEKLTILLPVGYPAEGCTVPDLKRKDLEHIMVKY</sequence>
<dbReference type="EMBL" id="JASPKY010000133">
    <property type="protein sequence ID" value="KAK9731407.1"/>
    <property type="molecule type" value="Genomic_DNA"/>
</dbReference>
<dbReference type="CDD" id="cd02144">
    <property type="entry name" value="iodotyrosine_dehalogenase"/>
    <property type="match status" value="1"/>
</dbReference>
<reference evidence="8 9" key="1">
    <citation type="journal article" date="2024" name="BMC Genomics">
        <title>De novo assembly and annotation of Popillia japonica's genome with initial clues to its potential as an invasive pest.</title>
        <authorList>
            <person name="Cucini C."/>
            <person name="Boschi S."/>
            <person name="Funari R."/>
            <person name="Cardaioli E."/>
            <person name="Iannotti N."/>
            <person name="Marturano G."/>
            <person name="Paoli F."/>
            <person name="Bruttini M."/>
            <person name="Carapelli A."/>
            <person name="Frati F."/>
            <person name="Nardi F."/>
        </authorList>
    </citation>
    <scope>NUCLEOTIDE SEQUENCE [LARGE SCALE GENOMIC DNA]</scope>
    <source>
        <strain evidence="8">DMR45628</strain>
    </source>
</reference>
<evidence type="ECO:0000256" key="5">
    <source>
        <dbReference type="ARBA" id="ARBA00023002"/>
    </source>
</evidence>
<dbReference type="InterPro" id="IPR000415">
    <property type="entry name" value="Nitroreductase-like"/>
</dbReference>
<comment type="caution">
    <text evidence="8">The sequence shown here is derived from an EMBL/GenBank/DDBJ whole genome shotgun (WGS) entry which is preliminary data.</text>
</comment>
<dbReference type="Gene3D" id="3.40.109.10">
    <property type="entry name" value="NADH Oxidase"/>
    <property type="match status" value="1"/>
</dbReference>
<keyword evidence="4" id="KW-0288">FMN</keyword>
<dbReference type="SUPFAM" id="SSF55469">
    <property type="entry name" value="FMN-dependent nitroreductase-like"/>
    <property type="match status" value="1"/>
</dbReference>
<feature type="domain" description="Nitroreductase" evidence="7">
    <location>
        <begin position="117"/>
        <end position="285"/>
    </location>
</feature>
<evidence type="ECO:0000256" key="6">
    <source>
        <dbReference type="SAM" id="Phobius"/>
    </source>
</evidence>
<evidence type="ECO:0000313" key="8">
    <source>
        <dbReference type="EMBL" id="KAK9731407.1"/>
    </source>
</evidence>
<protein>
    <submittedName>
        <fullName evidence="8">Nitroreductase family</fullName>
    </submittedName>
</protein>
<accession>A0AAW1L8V6</accession>
<gene>
    <name evidence="8" type="ORF">QE152_g13727</name>
</gene>
<comment type="cofactor">
    <cofactor evidence="1">
        <name>FMN</name>
        <dbReference type="ChEBI" id="CHEBI:58210"/>
    </cofactor>
</comment>
<evidence type="ECO:0000256" key="4">
    <source>
        <dbReference type="ARBA" id="ARBA00022643"/>
    </source>
</evidence>
<feature type="transmembrane region" description="Helical" evidence="6">
    <location>
        <begin position="12"/>
        <end position="30"/>
    </location>
</feature>